<evidence type="ECO:0000313" key="3">
    <source>
        <dbReference type="Proteomes" id="UP000265431"/>
    </source>
</evidence>
<keyword evidence="1" id="KW-0812">Transmembrane</keyword>
<feature type="transmembrane region" description="Helical" evidence="1">
    <location>
        <begin position="110"/>
        <end position="132"/>
    </location>
</feature>
<feature type="transmembrane region" description="Helical" evidence="1">
    <location>
        <begin position="63"/>
        <end position="84"/>
    </location>
</feature>
<protein>
    <submittedName>
        <fullName evidence="2">DUF2975 domain-containing protein</fullName>
    </submittedName>
</protein>
<keyword evidence="1" id="KW-1133">Transmembrane helix</keyword>
<keyword evidence="1" id="KW-0472">Membrane</keyword>
<evidence type="ECO:0000313" key="2">
    <source>
        <dbReference type="EMBL" id="RIJ23392.1"/>
    </source>
</evidence>
<name>A0A399R0V4_9PROT</name>
<dbReference type="EMBL" id="QWGB01000005">
    <property type="protein sequence ID" value="RIJ23392.1"/>
    <property type="molecule type" value="Genomic_DNA"/>
</dbReference>
<dbReference type="Proteomes" id="UP000265431">
    <property type="component" value="Unassembled WGS sequence"/>
</dbReference>
<accession>A0A399R0V4</accession>
<dbReference type="Pfam" id="PF11188">
    <property type="entry name" value="DUF2975"/>
    <property type="match status" value="1"/>
</dbReference>
<gene>
    <name evidence="2" type="ORF">D1224_03740</name>
</gene>
<sequence>MTIRQHNSMAAFLSGLMQVVIWIAILSGIIAFILIGVGLIGSLNGGVMRVPGMEAYVEGVAPGQFIAGLAGLAVFAPGIIYVCIQLRSILSTLASGDPFVPENGPRLTRIAMAIGAIELARYLTVILLNAFVDLGSDQPLRLSINLAAWAAVIALFVLAQVFREGSRLREEEKMTI</sequence>
<evidence type="ECO:0000256" key="1">
    <source>
        <dbReference type="SAM" id="Phobius"/>
    </source>
</evidence>
<dbReference type="OrthoDB" id="7349915at2"/>
<proteinExistence type="predicted"/>
<feature type="transmembrane region" description="Helical" evidence="1">
    <location>
        <begin position="144"/>
        <end position="162"/>
    </location>
</feature>
<organism evidence="2 3">
    <name type="scientific">Henriciella barbarensis</name>
    <dbReference type="NCBI Taxonomy" id="86342"/>
    <lineage>
        <taxon>Bacteria</taxon>
        <taxon>Pseudomonadati</taxon>
        <taxon>Pseudomonadota</taxon>
        <taxon>Alphaproteobacteria</taxon>
        <taxon>Hyphomonadales</taxon>
        <taxon>Hyphomonadaceae</taxon>
        <taxon>Henriciella</taxon>
    </lineage>
</organism>
<dbReference type="AlphaFoldDB" id="A0A399R0V4"/>
<reference evidence="2 3" key="1">
    <citation type="submission" date="2018-08" db="EMBL/GenBank/DDBJ databases">
        <title>Henriciella mobilis sp. nov., isolated from seawater.</title>
        <authorList>
            <person name="Cheng H."/>
            <person name="Wu Y.-H."/>
            <person name="Xu X.-W."/>
            <person name="Guo L.-L."/>
        </authorList>
    </citation>
    <scope>NUCLEOTIDE SEQUENCE [LARGE SCALE GENOMIC DNA]</scope>
    <source>
        <strain evidence="2 3">CCUG66934</strain>
    </source>
</reference>
<keyword evidence="3" id="KW-1185">Reference proteome</keyword>
<comment type="caution">
    <text evidence="2">The sequence shown here is derived from an EMBL/GenBank/DDBJ whole genome shotgun (WGS) entry which is preliminary data.</text>
</comment>
<feature type="transmembrane region" description="Helical" evidence="1">
    <location>
        <begin position="20"/>
        <end position="43"/>
    </location>
</feature>
<dbReference type="InterPro" id="IPR021354">
    <property type="entry name" value="DUF2975"/>
</dbReference>